<dbReference type="Gene3D" id="3.90.550.10">
    <property type="entry name" value="Spore Coat Polysaccharide Biosynthesis Protein SpsA, Chain A"/>
    <property type="match status" value="1"/>
</dbReference>
<keyword evidence="9" id="KW-1133">Transmembrane helix</keyword>
<keyword evidence="4 17" id="KW-0328">Glycosyltransferase</keyword>
<dbReference type="InterPro" id="IPR029044">
    <property type="entry name" value="Nucleotide-diphossugar_trans"/>
</dbReference>
<evidence type="ECO:0000256" key="16">
    <source>
        <dbReference type="ARBA" id="ARBA00049421"/>
    </source>
</evidence>
<dbReference type="EC" id="2.4.1.101" evidence="14 17"/>
<keyword evidence="6" id="KW-0812">Transmembrane</keyword>
<dbReference type="PANTHER" id="PTHR10468:SF0">
    <property type="entry name" value="ALPHA-1,3-MANNOSYL-GLYCOPROTEIN 2-BETA-N-ACETYLGLUCOSAMINYLTRANSFERASE"/>
    <property type="match status" value="1"/>
</dbReference>
<evidence type="ECO:0000313" key="18">
    <source>
        <dbReference type="EMBL" id="TKR81212.1"/>
    </source>
</evidence>
<evidence type="ECO:0000256" key="9">
    <source>
        <dbReference type="ARBA" id="ARBA00022989"/>
    </source>
</evidence>
<comment type="caution">
    <text evidence="18">The sequence shown here is derived from an EMBL/GenBank/DDBJ whole genome shotgun (WGS) entry which is preliminary data.</text>
</comment>
<evidence type="ECO:0000256" key="8">
    <source>
        <dbReference type="ARBA" id="ARBA00022968"/>
    </source>
</evidence>
<dbReference type="PANTHER" id="PTHR10468">
    <property type="entry name" value="PROTEIN O-LINKED-MANNOSE BETA-1,2-N-ACETYLGLUCOSAMINYLTRANSFERASE 1/ALPHA-1,3-MANNOSYL-GLYCOPROTEIN 2-BETA-N-ACETYLGLUCOSAMINYLTRANSFERASE"/>
    <property type="match status" value="1"/>
</dbReference>
<comment type="pathway">
    <text evidence="2 17">Protein modification; protein glycosylation.</text>
</comment>
<dbReference type="InterPro" id="IPR004139">
    <property type="entry name" value="Glyco_trans_13"/>
</dbReference>
<keyword evidence="7 17" id="KW-0479">Metal-binding</keyword>
<comment type="subcellular location">
    <subcellularLocation>
        <location evidence="1 17">Golgi apparatus membrane</location>
        <topology evidence="1 17">Single-pass type II membrane protein</topology>
    </subcellularLocation>
</comment>
<dbReference type="SUPFAM" id="SSF53448">
    <property type="entry name" value="Nucleotide-diphospho-sugar transferases"/>
    <property type="match status" value="1"/>
</dbReference>
<evidence type="ECO:0000256" key="5">
    <source>
        <dbReference type="ARBA" id="ARBA00022679"/>
    </source>
</evidence>
<comment type="function">
    <text evidence="13 17">Initiates complex N-linked carbohydrate formation. Essential for the conversion of high-mannose to hybrid and complex N-glycans.</text>
</comment>
<evidence type="ECO:0000256" key="4">
    <source>
        <dbReference type="ARBA" id="ARBA00022676"/>
    </source>
</evidence>
<dbReference type="GO" id="GO:0006487">
    <property type="term" value="P:protein N-linked glycosylation"/>
    <property type="evidence" value="ECO:0007669"/>
    <property type="project" value="TreeGrafter"/>
</dbReference>
<keyword evidence="12 17" id="KW-0464">Manganese</keyword>
<organism evidence="18">
    <name type="scientific">Steinernema carpocapsae</name>
    <name type="common">Entomopathogenic nematode</name>
    <dbReference type="NCBI Taxonomy" id="34508"/>
    <lineage>
        <taxon>Eukaryota</taxon>
        <taxon>Metazoa</taxon>
        <taxon>Ecdysozoa</taxon>
        <taxon>Nematoda</taxon>
        <taxon>Chromadorea</taxon>
        <taxon>Rhabditida</taxon>
        <taxon>Tylenchina</taxon>
        <taxon>Panagrolaimomorpha</taxon>
        <taxon>Strongyloidoidea</taxon>
        <taxon>Steinernematidae</taxon>
        <taxon>Steinernema</taxon>
    </lineage>
</organism>
<sequence length="141" mass="16542">MESENINFLRHQAVLMKDLKGELKDKLERWIEPIPVLVFVCNRADAIRNHIEKLIKYRPSADQFPIHVSQDCDSEDVVKEVKKFGAQVHYMKHLSGEKANITVPLDQKKYVTYYRIARHYKLALQEIFDNLHHSSVIVTEV</sequence>
<dbReference type="GO" id="GO:0030145">
    <property type="term" value="F:manganese ion binding"/>
    <property type="evidence" value="ECO:0007669"/>
    <property type="project" value="UniProtKB-UniRule"/>
</dbReference>
<dbReference type="UniPathway" id="UPA00378"/>
<evidence type="ECO:0000256" key="11">
    <source>
        <dbReference type="ARBA" id="ARBA00023136"/>
    </source>
</evidence>
<reference evidence="18" key="2">
    <citation type="journal article" date="2015" name="Genome Biol.">
        <title>Comparative genomics of Steinernema reveals deeply conserved gene regulatory networks.</title>
        <authorList>
            <person name="Dillman A.R."/>
            <person name="Macchietto M."/>
            <person name="Porter C.F."/>
            <person name="Rogers A."/>
            <person name="Williams B."/>
            <person name="Antoshechkin I."/>
            <person name="Lee M.M."/>
            <person name="Goodwin Z."/>
            <person name="Lu X."/>
            <person name="Lewis E.E."/>
            <person name="Goodrich-Blair H."/>
            <person name="Stock S.P."/>
            <person name="Adams B.J."/>
            <person name="Sternberg P.W."/>
            <person name="Mortazavi A."/>
        </authorList>
    </citation>
    <scope>NUCLEOTIDE SEQUENCE [LARGE SCALE GENOMIC DNA]</scope>
    <source>
        <strain evidence="18">ALL</strain>
    </source>
</reference>
<dbReference type="AlphaFoldDB" id="A0A4U5NEX4"/>
<evidence type="ECO:0000256" key="12">
    <source>
        <dbReference type="ARBA" id="ARBA00023211"/>
    </source>
</evidence>
<dbReference type="STRING" id="34508.A0A4U5NEX4"/>
<evidence type="ECO:0000256" key="7">
    <source>
        <dbReference type="ARBA" id="ARBA00022723"/>
    </source>
</evidence>
<comment type="cofactor">
    <cofactor evidence="17">
        <name>Mn(2+)</name>
        <dbReference type="ChEBI" id="CHEBI:29035"/>
    </cofactor>
    <text evidence="17">The cofactor is mostly bound to the substrate.</text>
</comment>
<reference evidence="18" key="1">
    <citation type="submission" date="2013-11" db="EMBL/GenBank/DDBJ databases">
        <authorList>
            <person name="Sternberg P."/>
            <person name="Dillman A."/>
            <person name="Macchietto M."/>
        </authorList>
    </citation>
    <scope>NUCLEOTIDE SEQUENCE</scope>
    <source>
        <strain evidence="18">ALL</strain>
    </source>
</reference>
<dbReference type="GO" id="GO:0003827">
    <property type="term" value="F:alpha-1,3-mannosylglycoprotein 2-beta-N-acetylglucosaminyltransferase activity"/>
    <property type="evidence" value="ECO:0007669"/>
    <property type="project" value="UniProtKB-UniRule"/>
</dbReference>
<keyword evidence="11" id="KW-0472">Membrane</keyword>
<evidence type="ECO:0000256" key="3">
    <source>
        <dbReference type="ARBA" id="ARBA00006492"/>
    </source>
</evidence>
<evidence type="ECO:0000256" key="6">
    <source>
        <dbReference type="ARBA" id="ARBA00022692"/>
    </source>
</evidence>
<comment type="similarity">
    <text evidence="3 17">Belongs to the glycosyltransferase 13 family.</text>
</comment>
<gene>
    <name evidence="18" type="ORF">L596_015123</name>
</gene>
<evidence type="ECO:0000256" key="13">
    <source>
        <dbReference type="ARBA" id="ARBA00037706"/>
    </source>
</evidence>
<evidence type="ECO:0000256" key="17">
    <source>
        <dbReference type="RuleBase" id="RU368119"/>
    </source>
</evidence>
<protein>
    <recommendedName>
        <fullName evidence="14 17">Alpha-1,3-mannosyl-glycoprotein 2-beta-N-acetylglucosaminyltransferase</fullName>
        <shortName evidence="17">GNT-I</shortName>
        <shortName evidence="17">GlcNAc-T I</shortName>
        <ecNumber evidence="14 17">2.4.1.101</ecNumber>
    </recommendedName>
    <alternativeName>
        <fullName evidence="15 17">N-glycosyl-oligosaccharide-glycoprotein N-acetylglucosaminyltransferase I</fullName>
    </alternativeName>
</protein>
<evidence type="ECO:0000256" key="14">
    <source>
        <dbReference type="ARBA" id="ARBA00038949"/>
    </source>
</evidence>
<evidence type="ECO:0000256" key="2">
    <source>
        <dbReference type="ARBA" id="ARBA00004922"/>
    </source>
</evidence>
<evidence type="ECO:0000256" key="15">
    <source>
        <dbReference type="ARBA" id="ARBA00041712"/>
    </source>
</evidence>
<dbReference type="EMBL" id="AZBU02000004">
    <property type="protein sequence ID" value="TKR81212.1"/>
    <property type="molecule type" value="Genomic_DNA"/>
</dbReference>
<proteinExistence type="inferred from homology"/>
<dbReference type="OrthoDB" id="440755at2759"/>
<dbReference type="InterPro" id="IPR052261">
    <property type="entry name" value="Glycosyltransferase_13"/>
</dbReference>
<evidence type="ECO:0000256" key="1">
    <source>
        <dbReference type="ARBA" id="ARBA00004323"/>
    </source>
</evidence>
<keyword evidence="5" id="KW-0808">Transferase</keyword>
<comment type="catalytic activity">
    <reaction evidence="16 17">
        <text>N(4)-(alpha-D-Man-(1-&gt;3)-[alpha-D-Man-(1-&gt;3)-[alpha-D-Man-(1-&gt;6)]-alpha-D-Man-(1-&gt;6)]-beta-D-Man-(1-&gt;4)-beta-D-GlcNAc-(1-&gt;4)-beta-D-GlcNAc)-L-asparaginyl-[protein] (N-glucan mannose isomer 5A1,2) + UDP-N-acetyl-alpha-D-glucosamine = N(4)-{beta-D-GlcNAc-(1-&gt;2)-alpha-D-Man-(1-&gt;3)-[alpha-D-Man-(1-&gt;3)-[alpha-D-Man-(1-&gt;6)]-alpha-D-Man-(1-&gt;6)]-beta-D-Man-(1-&gt;4)-beta-D-GlcNAc-(1-&gt;4)-beta-D-GlcNAc}-L-asparaginyl-[protein] + UDP + H(+)</text>
        <dbReference type="Rhea" id="RHEA:11456"/>
        <dbReference type="Rhea" id="RHEA-COMP:14367"/>
        <dbReference type="Rhea" id="RHEA-COMP:14368"/>
        <dbReference type="ChEBI" id="CHEBI:15378"/>
        <dbReference type="ChEBI" id="CHEBI:57705"/>
        <dbReference type="ChEBI" id="CHEBI:58223"/>
        <dbReference type="ChEBI" id="CHEBI:59087"/>
        <dbReference type="ChEBI" id="CHEBI:60625"/>
        <dbReference type="EC" id="2.4.1.101"/>
    </reaction>
</comment>
<accession>A0A4U5NEX4</accession>
<name>A0A4U5NEX4_STECR</name>
<evidence type="ECO:0000256" key="10">
    <source>
        <dbReference type="ARBA" id="ARBA00023034"/>
    </source>
</evidence>
<keyword evidence="10 17" id="KW-0333">Golgi apparatus</keyword>
<keyword evidence="8 17" id="KW-0735">Signal-anchor</keyword>
<dbReference type="Pfam" id="PF03071">
    <property type="entry name" value="GNT-I"/>
    <property type="match status" value="1"/>
</dbReference>
<dbReference type="GO" id="GO:0000139">
    <property type="term" value="C:Golgi membrane"/>
    <property type="evidence" value="ECO:0007669"/>
    <property type="project" value="UniProtKB-SubCell"/>
</dbReference>
<reference evidence="18" key="3">
    <citation type="journal article" date="2019" name="G3 (Bethesda)">
        <title>Hybrid Assembly of the Genome of the Entomopathogenic Nematode Steinernema carpocapsae Identifies the X-Chromosome.</title>
        <authorList>
            <person name="Serra L."/>
            <person name="Macchietto M."/>
            <person name="Macias-Munoz A."/>
            <person name="McGill C.J."/>
            <person name="Rodriguez I.M."/>
            <person name="Rodriguez B."/>
            <person name="Murad R."/>
            <person name="Mortazavi A."/>
        </authorList>
    </citation>
    <scope>NUCLEOTIDE SEQUENCE</scope>
    <source>
        <strain evidence="18">ALL</strain>
    </source>
</reference>